<dbReference type="FunFam" id="1.25.40.420:FF:000001">
    <property type="entry name" value="Kelch-like family member 12"/>
    <property type="match status" value="1"/>
</dbReference>
<dbReference type="Pfam" id="PF00651">
    <property type="entry name" value="BTB"/>
    <property type="match status" value="1"/>
</dbReference>
<keyword evidence="3" id="KW-0880">Kelch repeat</keyword>
<dbReference type="eggNOG" id="KOG4441">
    <property type="taxonomic scope" value="Eukaryota"/>
</dbReference>
<dbReference type="SUPFAM" id="SSF117281">
    <property type="entry name" value="Kelch motif"/>
    <property type="match status" value="1"/>
</dbReference>
<keyword evidence="5" id="KW-0833">Ubl conjugation pathway</keyword>
<comment type="pathway">
    <text evidence="1">Protein modification; protein ubiquitination.</text>
</comment>
<dbReference type="OMA" id="VAPMHER"/>
<dbReference type="Proteomes" id="UP000027135">
    <property type="component" value="Unassembled WGS sequence"/>
</dbReference>
<dbReference type="InterPro" id="IPR015915">
    <property type="entry name" value="Kelch-typ_b-propeller"/>
</dbReference>
<dbReference type="UniPathway" id="UPA00143"/>
<dbReference type="Gene3D" id="1.25.40.420">
    <property type="match status" value="1"/>
</dbReference>
<dbReference type="GO" id="GO:0003779">
    <property type="term" value="F:actin binding"/>
    <property type="evidence" value="ECO:0007669"/>
    <property type="project" value="UniProtKB-KW"/>
</dbReference>
<dbReference type="InterPro" id="IPR006652">
    <property type="entry name" value="Kelch_1"/>
</dbReference>
<dbReference type="Gene3D" id="3.30.710.10">
    <property type="entry name" value="Potassium Channel Kv1.1, Chain A"/>
    <property type="match status" value="1"/>
</dbReference>
<evidence type="ECO:0000256" key="3">
    <source>
        <dbReference type="ARBA" id="ARBA00022441"/>
    </source>
</evidence>
<protein>
    <recommendedName>
        <fullName evidence="2">Kelch-like protein diablo</fullName>
    </recommendedName>
</protein>
<dbReference type="EMBL" id="KK852509">
    <property type="protein sequence ID" value="KDR22375.1"/>
    <property type="molecule type" value="Genomic_DNA"/>
</dbReference>
<evidence type="ECO:0000313" key="10">
    <source>
        <dbReference type="Proteomes" id="UP000027135"/>
    </source>
</evidence>
<reference evidence="9 10" key="1">
    <citation type="journal article" date="2014" name="Nat. Commun.">
        <title>Molecular traces of alternative social organization in a termite genome.</title>
        <authorList>
            <person name="Terrapon N."/>
            <person name="Li C."/>
            <person name="Robertson H.M."/>
            <person name="Ji L."/>
            <person name="Meng X."/>
            <person name="Booth W."/>
            <person name="Chen Z."/>
            <person name="Childers C.P."/>
            <person name="Glastad K.M."/>
            <person name="Gokhale K."/>
            <person name="Gowin J."/>
            <person name="Gronenberg W."/>
            <person name="Hermansen R.A."/>
            <person name="Hu H."/>
            <person name="Hunt B.G."/>
            <person name="Huylmans A.K."/>
            <person name="Khalil S.M."/>
            <person name="Mitchell R.D."/>
            <person name="Munoz-Torres M.C."/>
            <person name="Mustard J.A."/>
            <person name="Pan H."/>
            <person name="Reese J.T."/>
            <person name="Scharf M.E."/>
            <person name="Sun F."/>
            <person name="Vogel H."/>
            <person name="Xiao J."/>
            <person name="Yang W."/>
            <person name="Yang Z."/>
            <person name="Yang Z."/>
            <person name="Zhou J."/>
            <person name="Zhu J."/>
            <person name="Brent C.S."/>
            <person name="Elsik C.G."/>
            <person name="Goodisman M.A."/>
            <person name="Liberles D.A."/>
            <person name="Roe R.M."/>
            <person name="Vargo E.L."/>
            <person name="Vilcinskas A."/>
            <person name="Wang J."/>
            <person name="Bornberg-Bauer E."/>
            <person name="Korb J."/>
            <person name="Zhang G."/>
            <person name="Liebig J."/>
        </authorList>
    </citation>
    <scope>NUCLEOTIDE SEQUENCE [LARGE SCALE GENOMIC DNA]</scope>
    <source>
        <tissue evidence="9">Whole organism</tissue>
    </source>
</reference>
<dbReference type="AlphaFoldDB" id="A0A067RP27"/>
<dbReference type="InterPro" id="IPR017096">
    <property type="entry name" value="BTB-kelch_protein"/>
</dbReference>
<feature type="non-terminal residue" evidence="9">
    <location>
        <position position="494"/>
    </location>
</feature>
<organism evidence="9 10">
    <name type="scientific">Zootermopsis nevadensis</name>
    <name type="common">Dampwood termite</name>
    <dbReference type="NCBI Taxonomy" id="136037"/>
    <lineage>
        <taxon>Eukaryota</taxon>
        <taxon>Metazoa</taxon>
        <taxon>Ecdysozoa</taxon>
        <taxon>Arthropoda</taxon>
        <taxon>Hexapoda</taxon>
        <taxon>Insecta</taxon>
        <taxon>Pterygota</taxon>
        <taxon>Neoptera</taxon>
        <taxon>Polyneoptera</taxon>
        <taxon>Dictyoptera</taxon>
        <taxon>Blattodea</taxon>
        <taxon>Blattoidea</taxon>
        <taxon>Termitoidae</taxon>
        <taxon>Termopsidae</taxon>
        <taxon>Zootermopsis</taxon>
    </lineage>
</organism>
<dbReference type="Pfam" id="PF24681">
    <property type="entry name" value="Kelch_KLHDC2_KLHL20_DRC7"/>
    <property type="match status" value="1"/>
</dbReference>
<comment type="function">
    <text evidence="7">Probable substrate-specific adapter of an E3 ubiquitin-protein ligase complex which mediates the ubiquitination and subsequent proteasomal degradation of target proteins. May have a role in synapse differentiation and growth.</text>
</comment>
<name>A0A067RP27_ZOONE</name>
<dbReference type="STRING" id="136037.A0A067RP27"/>
<dbReference type="SMART" id="SM00875">
    <property type="entry name" value="BACK"/>
    <property type="match status" value="1"/>
</dbReference>
<evidence type="ECO:0000256" key="6">
    <source>
        <dbReference type="ARBA" id="ARBA00023203"/>
    </source>
</evidence>
<dbReference type="Gene3D" id="2.120.10.80">
    <property type="entry name" value="Kelch-type beta propeller"/>
    <property type="match status" value="1"/>
</dbReference>
<evidence type="ECO:0000256" key="4">
    <source>
        <dbReference type="ARBA" id="ARBA00022737"/>
    </source>
</evidence>
<dbReference type="InterPro" id="IPR000210">
    <property type="entry name" value="BTB/POZ_dom"/>
</dbReference>
<dbReference type="PANTHER" id="PTHR24412:SF172">
    <property type="entry name" value="KELCH-LIKE PROTEIN 10"/>
    <property type="match status" value="1"/>
</dbReference>
<evidence type="ECO:0000259" key="8">
    <source>
        <dbReference type="PROSITE" id="PS50097"/>
    </source>
</evidence>
<feature type="non-terminal residue" evidence="9">
    <location>
        <position position="1"/>
    </location>
</feature>
<keyword evidence="6" id="KW-0009">Actin-binding</keyword>
<sequence length="494" mass="55944">FRTLFTTTLHTDEKTDILLHGISSDVMTQILDYVYLRKVDINSDNACRLLVTADYLCIPDVPKLCCDFIKVQINPDNCIGIMQFASRVLPSLSQVTLRHFCTDLETHTRRFAHTRRFVLDNFVKVSQQSEELVEMPVEELQSIIESEELNVKNEKVVWECVLRWINHDVDNRKGHIVGLLKGVRLGLLDAKFFKEEVSKHPYVTENEACKPVILETSAFLRDVQMMTKEDKDFVIARIARSGIPRDILFAIGGCRYGTLTDVIETYDIRANRWSVVDSIGPRAYHGSAVVGFEIYVIGGYDGGSEGLNTCHCFNAATKTWREVAPMHERRFTLIVAVLRGEVYAMGGFSGNLLLNKAERYECKTNQWSLIAPMKTAHCNASVAVLSDKIYVAGGCDIYNTHLKTVEVYDPDTSFATCLCQDVAPMRFKRQGHSCVVFRGSLYVLGGYSDTRDALNTEKYDPENNTWTEIPDMNYHSTCLKAEVIDDTLFIIDGF</sequence>
<proteinExistence type="predicted"/>
<evidence type="ECO:0000256" key="7">
    <source>
        <dbReference type="ARBA" id="ARBA00043912"/>
    </source>
</evidence>
<evidence type="ECO:0000256" key="1">
    <source>
        <dbReference type="ARBA" id="ARBA00004906"/>
    </source>
</evidence>
<dbReference type="PIRSF" id="PIRSF037037">
    <property type="entry name" value="Kelch-like_protein_gigaxonin"/>
    <property type="match status" value="1"/>
</dbReference>
<dbReference type="PANTHER" id="PTHR24412">
    <property type="entry name" value="KELCH PROTEIN"/>
    <property type="match status" value="1"/>
</dbReference>
<evidence type="ECO:0000256" key="2">
    <source>
        <dbReference type="ARBA" id="ARBA00013699"/>
    </source>
</evidence>
<dbReference type="InParanoid" id="A0A067RP27"/>
<dbReference type="InterPro" id="IPR011333">
    <property type="entry name" value="SKP1/BTB/POZ_sf"/>
</dbReference>
<dbReference type="PROSITE" id="PS50097">
    <property type="entry name" value="BTB"/>
    <property type="match status" value="1"/>
</dbReference>
<evidence type="ECO:0000256" key="5">
    <source>
        <dbReference type="ARBA" id="ARBA00022786"/>
    </source>
</evidence>
<dbReference type="Pfam" id="PF07707">
    <property type="entry name" value="BACK"/>
    <property type="match status" value="1"/>
</dbReference>
<dbReference type="InterPro" id="IPR011705">
    <property type="entry name" value="BACK"/>
</dbReference>
<accession>A0A067RP27</accession>
<dbReference type="SUPFAM" id="SSF54695">
    <property type="entry name" value="POZ domain"/>
    <property type="match status" value="1"/>
</dbReference>
<dbReference type="GO" id="GO:0016567">
    <property type="term" value="P:protein ubiquitination"/>
    <property type="evidence" value="ECO:0007669"/>
    <property type="project" value="UniProtKB-UniPathway"/>
</dbReference>
<dbReference type="SMART" id="SM00612">
    <property type="entry name" value="Kelch"/>
    <property type="match status" value="5"/>
</dbReference>
<keyword evidence="10" id="KW-1185">Reference proteome</keyword>
<feature type="domain" description="BTB" evidence="8">
    <location>
        <begin position="1"/>
        <end position="43"/>
    </location>
</feature>
<gene>
    <name evidence="9" type="ORF">L798_01089</name>
</gene>
<keyword evidence="4" id="KW-0677">Repeat</keyword>
<evidence type="ECO:0000313" key="9">
    <source>
        <dbReference type="EMBL" id="KDR22375.1"/>
    </source>
</evidence>